<sequence length="359" mass="39211">MGDLVIEGLVKHYGPVLAVDNVSLTVPAGKLVSLLGPSGCGKTTTLNCIAGLERPDAGVIRVAGTILTDASRRIFLPPERRRLGMVFQSYALWPHMTVFDNLAFGLRLQKVPRDEIHRRITEVLELVGLGGMERRYPYQLSGGQQQRVALARAVVSQPAVLLLDEPLSNLDAKVREQARFWLREFQQRLGITTVYVTHDQAEALAISDLVAVMSAGKVLQYGPPREIYERPATRFVADFIGATSFLDGTVSDRVDGLLRVRVGGEIELCVTHALARQPGEPVVLAVRAERIALAMDGDTVNIVPGIKRSQVYLGSRYQSLVETPAGTLRVETAMELPDGKVRLKLPPEALVVLPPEEGS</sequence>
<dbReference type="Gene3D" id="3.40.50.300">
    <property type="entry name" value="P-loop containing nucleotide triphosphate hydrolases"/>
    <property type="match status" value="1"/>
</dbReference>
<dbReference type="InterPro" id="IPR003593">
    <property type="entry name" value="AAA+_ATPase"/>
</dbReference>
<dbReference type="GO" id="GO:0043190">
    <property type="term" value="C:ATP-binding cassette (ABC) transporter complex"/>
    <property type="evidence" value="ECO:0007669"/>
    <property type="project" value="InterPro"/>
</dbReference>
<evidence type="ECO:0000256" key="3">
    <source>
        <dbReference type="ARBA" id="ARBA00022840"/>
    </source>
</evidence>
<proteinExistence type="predicted"/>
<dbReference type="GO" id="GO:0022857">
    <property type="term" value="F:transmembrane transporter activity"/>
    <property type="evidence" value="ECO:0007669"/>
    <property type="project" value="InterPro"/>
</dbReference>
<evidence type="ECO:0000256" key="2">
    <source>
        <dbReference type="ARBA" id="ARBA00022741"/>
    </source>
</evidence>
<dbReference type="Gene3D" id="2.40.50.100">
    <property type="match status" value="1"/>
</dbReference>
<dbReference type="InterPro" id="IPR017871">
    <property type="entry name" value="ABC_transporter-like_CS"/>
</dbReference>
<dbReference type="SUPFAM" id="SSF52540">
    <property type="entry name" value="P-loop containing nucleoside triphosphate hydrolases"/>
    <property type="match status" value="1"/>
</dbReference>
<protein>
    <submittedName>
        <fullName evidence="5">ABC transporter ATP-binding protein</fullName>
    </submittedName>
</protein>
<evidence type="ECO:0000259" key="4">
    <source>
        <dbReference type="PROSITE" id="PS50893"/>
    </source>
</evidence>
<dbReference type="Pfam" id="PF08402">
    <property type="entry name" value="TOBE_2"/>
    <property type="match status" value="1"/>
</dbReference>
<accession>A0A831X1U1</accession>
<dbReference type="InterPro" id="IPR027417">
    <property type="entry name" value="P-loop_NTPase"/>
</dbReference>
<dbReference type="GO" id="GO:0016887">
    <property type="term" value="F:ATP hydrolysis activity"/>
    <property type="evidence" value="ECO:0007669"/>
    <property type="project" value="InterPro"/>
</dbReference>
<keyword evidence="3 5" id="KW-0067">ATP-binding</keyword>
<dbReference type="InterPro" id="IPR003439">
    <property type="entry name" value="ABC_transporter-like_ATP-bd"/>
</dbReference>
<dbReference type="InterPro" id="IPR050093">
    <property type="entry name" value="ABC_SmlMolc_Importer"/>
</dbReference>
<dbReference type="PANTHER" id="PTHR42781:SF4">
    <property type="entry name" value="SPERMIDINE_PUTRESCINE IMPORT ATP-BINDING PROTEIN POTA"/>
    <property type="match status" value="1"/>
</dbReference>
<dbReference type="InterPro" id="IPR013611">
    <property type="entry name" value="Transp-assoc_OB_typ2"/>
</dbReference>
<dbReference type="SMART" id="SM00382">
    <property type="entry name" value="AAA"/>
    <property type="match status" value="1"/>
</dbReference>
<dbReference type="PROSITE" id="PS50893">
    <property type="entry name" value="ABC_TRANSPORTER_2"/>
    <property type="match status" value="1"/>
</dbReference>
<dbReference type="GO" id="GO:0005524">
    <property type="term" value="F:ATP binding"/>
    <property type="evidence" value="ECO:0007669"/>
    <property type="project" value="UniProtKB-KW"/>
</dbReference>
<dbReference type="FunFam" id="3.40.50.300:FF:000425">
    <property type="entry name" value="Probable ABC transporter, ATP-binding subunit"/>
    <property type="match status" value="1"/>
</dbReference>
<feature type="domain" description="ABC transporter" evidence="4">
    <location>
        <begin position="4"/>
        <end position="240"/>
    </location>
</feature>
<keyword evidence="2" id="KW-0547">Nucleotide-binding</keyword>
<dbReference type="EMBL" id="DSIY01000309">
    <property type="protein sequence ID" value="HEG92409.1"/>
    <property type="molecule type" value="Genomic_DNA"/>
</dbReference>
<comment type="caution">
    <text evidence="5">The sequence shown here is derived from an EMBL/GenBank/DDBJ whole genome shotgun (WGS) entry which is preliminary data.</text>
</comment>
<dbReference type="PANTHER" id="PTHR42781">
    <property type="entry name" value="SPERMIDINE/PUTRESCINE IMPORT ATP-BINDING PROTEIN POTA"/>
    <property type="match status" value="1"/>
</dbReference>
<keyword evidence="1" id="KW-0813">Transport</keyword>
<dbReference type="SUPFAM" id="SSF50331">
    <property type="entry name" value="MOP-like"/>
    <property type="match status" value="1"/>
</dbReference>
<dbReference type="InterPro" id="IPR008995">
    <property type="entry name" value="Mo/tungstate-bd_C_term_dom"/>
</dbReference>
<gene>
    <name evidence="5" type="ORF">ENP34_13390</name>
</gene>
<reference evidence="5" key="1">
    <citation type="journal article" date="2020" name="mSystems">
        <title>Genome- and Community-Level Interaction Insights into Carbon Utilization and Element Cycling Functions of Hydrothermarchaeota in Hydrothermal Sediment.</title>
        <authorList>
            <person name="Zhou Z."/>
            <person name="Liu Y."/>
            <person name="Xu W."/>
            <person name="Pan J."/>
            <person name="Luo Z.H."/>
            <person name="Li M."/>
        </authorList>
    </citation>
    <scope>NUCLEOTIDE SEQUENCE [LARGE SCALE GENOMIC DNA]</scope>
    <source>
        <strain evidence="5">SpSt-210</strain>
    </source>
</reference>
<dbReference type="PROSITE" id="PS00211">
    <property type="entry name" value="ABC_TRANSPORTER_1"/>
    <property type="match status" value="1"/>
</dbReference>
<dbReference type="Pfam" id="PF00005">
    <property type="entry name" value="ABC_tran"/>
    <property type="match status" value="1"/>
</dbReference>
<evidence type="ECO:0000256" key="1">
    <source>
        <dbReference type="ARBA" id="ARBA00022448"/>
    </source>
</evidence>
<organism evidence="5">
    <name type="scientific">Thermorudis peleae</name>
    <dbReference type="NCBI Taxonomy" id="1382356"/>
    <lineage>
        <taxon>Bacteria</taxon>
        <taxon>Pseudomonadati</taxon>
        <taxon>Thermomicrobiota</taxon>
        <taxon>Thermomicrobia</taxon>
        <taxon>Thermomicrobia incertae sedis</taxon>
        <taxon>Thermorudis</taxon>
    </lineage>
</organism>
<dbReference type="GO" id="GO:0015697">
    <property type="term" value="P:quaternary ammonium group transport"/>
    <property type="evidence" value="ECO:0007669"/>
    <property type="project" value="UniProtKB-ARBA"/>
</dbReference>
<evidence type="ECO:0000313" key="5">
    <source>
        <dbReference type="EMBL" id="HEG92409.1"/>
    </source>
</evidence>
<dbReference type="AlphaFoldDB" id="A0A831X1U1"/>
<name>A0A831X1U1_9BACT</name>